<sequence length="252" mass="26711">MGRRTTQNTRARRASGVVSVVVIVLLLVAALASGVLDQETDAAPAPTVPTASPIPTAPQSSAPAPGSALDLLATLPIKGRAAKTGYDRAQFGPRWQDVDHNGCDTRNDVLGAQLTGPVLDGRCKVTAGTLHDPYTGTTIAFVRGQGTSELVQIDHVVALSDAWQKGAQSLTPEQRAAFANDPLNLLAVDGAANSRKRDGDAATWLPKNKDFRCEYVGRQVAVKTKYALWVTQAEHDSIAHVLGTCPEKRMPT</sequence>
<dbReference type="AlphaFoldDB" id="A0A371NWI5"/>
<dbReference type="Proteomes" id="UP000262172">
    <property type="component" value="Unassembled WGS sequence"/>
</dbReference>
<reference evidence="3 4" key="1">
    <citation type="submission" date="2018-08" db="EMBL/GenBank/DDBJ databases">
        <title>Isolation, diversity and antifungal activity of Actinobacteria from cow dung.</title>
        <authorList>
            <person name="Ling L."/>
        </authorList>
    </citation>
    <scope>NUCLEOTIDE SEQUENCE [LARGE SCALE GENOMIC DNA]</scope>
    <source>
        <strain evidence="3 4">NEAU-LLE</strain>
    </source>
</reference>
<dbReference type="EMBL" id="QUAB01000017">
    <property type="protein sequence ID" value="REJ07365.1"/>
    <property type="molecule type" value="Genomic_DNA"/>
</dbReference>
<dbReference type="InterPro" id="IPR011089">
    <property type="entry name" value="GmrSD_C"/>
</dbReference>
<dbReference type="OrthoDB" id="5196645at2"/>
<accession>A0A371NWI5</accession>
<name>A0A371NWI5_9MICO</name>
<dbReference type="RefSeq" id="WP_116241057.1">
    <property type="nucleotide sequence ID" value="NZ_QUAB01000017.1"/>
</dbReference>
<feature type="domain" description="GmrSD restriction endonucleases C-terminal" evidence="2">
    <location>
        <begin position="126"/>
        <end position="240"/>
    </location>
</feature>
<protein>
    <submittedName>
        <fullName evidence="3">DUF1524 domain-containing protein</fullName>
    </submittedName>
</protein>
<proteinExistence type="predicted"/>
<gene>
    <name evidence="3" type="ORF">DY023_03975</name>
</gene>
<evidence type="ECO:0000313" key="3">
    <source>
        <dbReference type="EMBL" id="REJ07365.1"/>
    </source>
</evidence>
<keyword evidence="4" id="KW-1185">Reference proteome</keyword>
<dbReference type="PANTHER" id="PTHR24094">
    <property type="entry name" value="SECRETED PROTEIN"/>
    <property type="match status" value="1"/>
</dbReference>
<organism evidence="3 4">
    <name type="scientific">Microbacterium bovistercoris</name>
    <dbReference type="NCBI Taxonomy" id="2293570"/>
    <lineage>
        <taxon>Bacteria</taxon>
        <taxon>Bacillati</taxon>
        <taxon>Actinomycetota</taxon>
        <taxon>Actinomycetes</taxon>
        <taxon>Micrococcales</taxon>
        <taxon>Microbacteriaceae</taxon>
        <taxon>Microbacterium</taxon>
    </lineage>
</organism>
<evidence type="ECO:0000256" key="1">
    <source>
        <dbReference type="SAM" id="MobiDB-lite"/>
    </source>
</evidence>
<evidence type="ECO:0000313" key="4">
    <source>
        <dbReference type="Proteomes" id="UP000262172"/>
    </source>
</evidence>
<evidence type="ECO:0000259" key="2">
    <source>
        <dbReference type="Pfam" id="PF07510"/>
    </source>
</evidence>
<dbReference type="Pfam" id="PF07510">
    <property type="entry name" value="GmrSD_C"/>
    <property type="match status" value="1"/>
</dbReference>
<comment type="caution">
    <text evidence="3">The sequence shown here is derived from an EMBL/GenBank/DDBJ whole genome shotgun (WGS) entry which is preliminary data.</text>
</comment>
<feature type="region of interest" description="Disordered" evidence="1">
    <location>
        <begin position="41"/>
        <end position="65"/>
    </location>
</feature>
<dbReference type="PANTHER" id="PTHR24094:SF15">
    <property type="entry name" value="AMP-DEPENDENT SYNTHETASE_LIGASE DOMAIN-CONTAINING PROTEIN-RELATED"/>
    <property type="match status" value="1"/>
</dbReference>